<evidence type="ECO:0000313" key="2">
    <source>
        <dbReference type="Proteomes" id="UP001274896"/>
    </source>
</evidence>
<name>A0AAE0V9W6_9TELE</name>
<evidence type="ECO:0000313" key="1">
    <source>
        <dbReference type="EMBL" id="KAK3545450.1"/>
    </source>
</evidence>
<reference evidence="1" key="1">
    <citation type="submission" date="2023-06" db="EMBL/GenBank/DDBJ databases">
        <title>Male Hemibagrus guttatus genome.</title>
        <authorList>
            <person name="Bian C."/>
        </authorList>
    </citation>
    <scope>NUCLEOTIDE SEQUENCE</scope>
    <source>
        <strain evidence="1">Male_cb2023</strain>
        <tissue evidence="1">Muscle</tissue>
    </source>
</reference>
<proteinExistence type="predicted"/>
<accession>A0AAE0V9W6</accession>
<gene>
    <name evidence="1" type="ORF">QTP70_007698</name>
</gene>
<dbReference type="Proteomes" id="UP001274896">
    <property type="component" value="Unassembled WGS sequence"/>
</dbReference>
<comment type="caution">
    <text evidence="1">The sequence shown here is derived from an EMBL/GenBank/DDBJ whole genome shotgun (WGS) entry which is preliminary data.</text>
</comment>
<sequence length="112" mass="12895">MDPILVTSTGNLRPHYSMVLGHLIKQRLWDKLRCPSMMEEEQVQDSEQVHYAEKFSAPSVTNFASHVHVDISGLQPKITLISTWMSYYYLIQHGMKFASTKPEADFMKVAIH</sequence>
<protein>
    <submittedName>
        <fullName evidence="1">Uncharacterized protein</fullName>
    </submittedName>
</protein>
<dbReference type="EMBL" id="JAUCMX010000005">
    <property type="protein sequence ID" value="KAK3545450.1"/>
    <property type="molecule type" value="Genomic_DNA"/>
</dbReference>
<dbReference type="AlphaFoldDB" id="A0AAE0V9W6"/>
<organism evidence="1 2">
    <name type="scientific">Hemibagrus guttatus</name>
    <dbReference type="NCBI Taxonomy" id="175788"/>
    <lineage>
        <taxon>Eukaryota</taxon>
        <taxon>Metazoa</taxon>
        <taxon>Chordata</taxon>
        <taxon>Craniata</taxon>
        <taxon>Vertebrata</taxon>
        <taxon>Euteleostomi</taxon>
        <taxon>Actinopterygii</taxon>
        <taxon>Neopterygii</taxon>
        <taxon>Teleostei</taxon>
        <taxon>Ostariophysi</taxon>
        <taxon>Siluriformes</taxon>
        <taxon>Bagridae</taxon>
        <taxon>Hemibagrus</taxon>
    </lineage>
</organism>
<keyword evidence="2" id="KW-1185">Reference proteome</keyword>